<reference evidence="1 2" key="1">
    <citation type="submission" date="2017-01" db="EMBL/GenBank/DDBJ databases">
        <title>Genome sequencing of Arcobacter sp. LPB0137.</title>
        <authorList>
            <person name="Lee G.-W."/>
            <person name="Yi H."/>
        </authorList>
    </citation>
    <scope>NUCLEOTIDE SEQUENCE [LARGE SCALE GENOMIC DNA]</scope>
    <source>
        <strain evidence="1 2">LPB0137</strain>
    </source>
</reference>
<keyword evidence="2" id="KW-1185">Reference proteome</keyword>
<dbReference type="KEGG" id="alp:LPB137_03145"/>
<dbReference type="Proteomes" id="UP000186074">
    <property type="component" value="Chromosome"/>
</dbReference>
<dbReference type="EMBL" id="CP019070">
    <property type="protein sequence ID" value="APW64910.1"/>
    <property type="molecule type" value="Genomic_DNA"/>
</dbReference>
<organism evidence="1 2">
    <name type="scientific">Poseidonibacter parvus</name>
    <dbReference type="NCBI Taxonomy" id="1850254"/>
    <lineage>
        <taxon>Bacteria</taxon>
        <taxon>Pseudomonadati</taxon>
        <taxon>Campylobacterota</taxon>
        <taxon>Epsilonproteobacteria</taxon>
        <taxon>Campylobacterales</taxon>
        <taxon>Arcobacteraceae</taxon>
        <taxon>Poseidonibacter</taxon>
    </lineage>
</organism>
<dbReference type="AlphaFoldDB" id="A0A1P8KK43"/>
<proteinExistence type="predicted"/>
<name>A0A1P8KK43_9BACT</name>
<evidence type="ECO:0008006" key="3">
    <source>
        <dbReference type="Google" id="ProtNLM"/>
    </source>
</evidence>
<dbReference type="Gene3D" id="3.40.190.10">
    <property type="entry name" value="Periplasmic binding protein-like II"/>
    <property type="match status" value="2"/>
</dbReference>
<dbReference type="OrthoDB" id="5344311at2"/>
<gene>
    <name evidence="1" type="ORF">LPB137_03145</name>
</gene>
<dbReference type="STRING" id="1850254.LPB137_03145"/>
<dbReference type="SUPFAM" id="SSF53850">
    <property type="entry name" value="Periplasmic binding protein-like II"/>
    <property type="match status" value="1"/>
</dbReference>
<evidence type="ECO:0000313" key="1">
    <source>
        <dbReference type="EMBL" id="APW64910.1"/>
    </source>
</evidence>
<dbReference type="RefSeq" id="WP_076084275.1">
    <property type="nucleotide sequence ID" value="NZ_CP019070.1"/>
</dbReference>
<protein>
    <recommendedName>
        <fullName evidence="3">Solute-binding protein family 3/N-terminal domain-containing protein</fullName>
    </recommendedName>
</protein>
<sequence>MNNLLKLLLILIFSLTLYAKEDFVNRFGFLSEGTILSSFKDARVALKVWLEDTAHDNDTKVEIEFHKTSNSLYKALKNRELDMVVLDLPFFIKNQKDIFKTSDNFWSLNIVDDKFTQYYLIAKKSLNAKGFKDIKNKTVSLKKGTLGSFVWADKNSYIINKSSLKKVTKEIQEKKKESFAVLNVFFNKSDFAVIRKKTWDIMTELNPSISNKLEVIKKSQKNHIPFIGIFHKNTNKKVIDIFFKLSKELKNVDGIEKMVELLKVNSIFKIDNEFLKVLDKYYSEYFSLIKKYK</sequence>
<evidence type="ECO:0000313" key="2">
    <source>
        <dbReference type="Proteomes" id="UP000186074"/>
    </source>
</evidence>
<accession>A0A1P8KK43</accession>